<evidence type="ECO:0000259" key="1">
    <source>
        <dbReference type="Pfam" id="PF02364"/>
    </source>
</evidence>
<dbReference type="PANTHER" id="PTHR12741:SF48">
    <property type="entry name" value="1,3-BETA-GLUCAN SYNTHASE COMPONENT FKS1-RELATED"/>
    <property type="match status" value="1"/>
</dbReference>
<reference evidence="2" key="1">
    <citation type="submission" date="2014-07" db="EMBL/GenBank/DDBJ databases">
        <title>Identification of a novel salt tolerance gene in wild soybean by whole-genome sequencing.</title>
        <authorList>
            <person name="Lam H.-M."/>
            <person name="Qi X."/>
            <person name="Li M.-W."/>
            <person name="Liu X."/>
            <person name="Xie M."/>
            <person name="Ni M."/>
            <person name="Xu X."/>
        </authorList>
    </citation>
    <scope>NUCLEOTIDE SEQUENCE [LARGE SCALE GENOMIC DNA]</scope>
    <source>
        <tissue evidence="2">Root</tissue>
    </source>
</reference>
<dbReference type="EMBL" id="KN646443">
    <property type="protein sequence ID" value="KHN38972.1"/>
    <property type="molecule type" value="Genomic_DNA"/>
</dbReference>
<dbReference type="GO" id="GO:0005886">
    <property type="term" value="C:plasma membrane"/>
    <property type="evidence" value="ECO:0007669"/>
    <property type="project" value="TreeGrafter"/>
</dbReference>
<dbReference type="InterPro" id="IPR003440">
    <property type="entry name" value="Glyco_trans_48_dom"/>
</dbReference>
<dbReference type="Proteomes" id="UP000053555">
    <property type="component" value="Unassembled WGS sequence"/>
</dbReference>
<dbReference type="Pfam" id="PF02364">
    <property type="entry name" value="Glucan_synthase"/>
    <property type="match status" value="1"/>
</dbReference>
<evidence type="ECO:0000313" key="2">
    <source>
        <dbReference type="EMBL" id="KHN38972.1"/>
    </source>
</evidence>
<dbReference type="GO" id="GO:0000148">
    <property type="term" value="C:1,3-beta-D-glucan synthase complex"/>
    <property type="evidence" value="ECO:0007669"/>
    <property type="project" value="InterPro"/>
</dbReference>
<accession>A0A0B2S441</accession>
<dbReference type="EC" id="2.4.1.-" evidence="2"/>
<protein>
    <submittedName>
        <fullName evidence="2">Callose synthase 10</fullName>
        <ecNumber evidence="2">2.4.1.-</ecNumber>
    </submittedName>
</protein>
<feature type="domain" description="Glycosyl transferase 48" evidence="1">
    <location>
        <begin position="139"/>
        <end position="165"/>
    </location>
</feature>
<dbReference type="GO" id="GO:0006075">
    <property type="term" value="P:(1-&gt;3)-beta-D-glucan biosynthetic process"/>
    <property type="evidence" value="ECO:0007669"/>
    <property type="project" value="InterPro"/>
</dbReference>
<dbReference type="AlphaFoldDB" id="A0A0B2S441"/>
<keyword evidence="2" id="KW-0808">Transferase</keyword>
<name>A0A0B2S441_GLYSO</name>
<gene>
    <name evidence="2" type="ORF">glysoja_035100</name>
</gene>
<dbReference type="PANTHER" id="PTHR12741">
    <property type="entry name" value="LYST-INTERACTING PROTEIN LIP5 DOPAMINE RESPONSIVE PROTEIN DRG-1"/>
    <property type="match status" value="1"/>
</dbReference>
<keyword evidence="2" id="KW-0328">Glycosyltransferase</keyword>
<sequence>MMKFQLRSCRLHPVVIPLFASFKSRSSCDVVLYCQHCINDSSHNHSRIKLSIPCVVNEKGNISLLLGQELVLDLLVSPPPYLAPFTIGPIVLKGVNYASGGGGIFVTIMISKLILEKLDLHNVGYLVQKLLARGLRTWEGKPENQNHAIVFTRGEAVQIIDMNQDGAAWRFVIRSDAYGRGGWLGGGTMSGLV</sequence>
<proteinExistence type="predicted"/>
<dbReference type="GO" id="GO:0003843">
    <property type="term" value="F:1,3-beta-D-glucan synthase activity"/>
    <property type="evidence" value="ECO:0007669"/>
    <property type="project" value="InterPro"/>
</dbReference>
<organism evidence="2">
    <name type="scientific">Glycine soja</name>
    <name type="common">Wild soybean</name>
    <dbReference type="NCBI Taxonomy" id="3848"/>
    <lineage>
        <taxon>Eukaryota</taxon>
        <taxon>Viridiplantae</taxon>
        <taxon>Streptophyta</taxon>
        <taxon>Embryophyta</taxon>
        <taxon>Tracheophyta</taxon>
        <taxon>Spermatophyta</taxon>
        <taxon>Magnoliopsida</taxon>
        <taxon>eudicotyledons</taxon>
        <taxon>Gunneridae</taxon>
        <taxon>Pentapetalae</taxon>
        <taxon>rosids</taxon>
        <taxon>fabids</taxon>
        <taxon>Fabales</taxon>
        <taxon>Fabaceae</taxon>
        <taxon>Papilionoideae</taxon>
        <taxon>50 kb inversion clade</taxon>
        <taxon>NPAAA clade</taxon>
        <taxon>indigoferoid/millettioid clade</taxon>
        <taxon>Phaseoleae</taxon>
        <taxon>Glycine</taxon>
        <taxon>Glycine subgen. Soja</taxon>
    </lineage>
</organism>